<evidence type="ECO:0000313" key="3">
    <source>
        <dbReference type="Proteomes" id="UP001286313"/>
    </source>
</evidence>
<feature type="transmembrane region" description="Helical" evidence="1">
    <location>
        <begin position="12"/>
        <end position="33"/>
    </location>
</feature>
<dbReference type="AlphaFoldDB" id="A0AAE1F358"/>
<name>A0AAE1F358_PETCI</name>
<proteinExistence type="predicted"/>
<gene>
    <name evidence="2" type="ORF">Pcinc_028318</name>
</gene>
<keyword evidence="1" id="KW-1133">Transmembrane helix</keyword>
<evidence type="ECO:0000256" key="1">
    <source>
        <dbReference type="SAM" id="Phobius"/>
    </source>
</evidence>
<keyword evidence="3" id="KW-1185">Reference proteome</keyword>
<keyword evidence="1" id="KW-0472">Membrane</keyword>
<sequence>MLRTGLSNSSSPLGFLFASPPIILCVILSHTYIHTGLGRRPRGNHAPSSLPTGWRTEPRVALHTAAYPIHAAVPQQFKAGRQMPFHNNLLQADGRPPSTILRHMKRLNTAAGTPFLDDFIRLRLSRLFPPTVRFLLAIRPNMSLAD</sequence>
<organism evidence="2 3">
    <name type="scientific">Petrolisthes cinctipes</name>
    <name type="common">Flat porcelain crab</name>
    <dbReference type="NCBI Taxonomy" id="88211"/>
    <lineage>
        <taxon>Eukaryota</taxon>
        <taxon>Metazoa</taxon>
        <taxon>Ecdysozoa</taxon>
        <taxon>Arthropoda</taxon>
        <taxon>Crustacea</taxon>
        <taxon>Multicrustacea</taxon>
        <taxon>Malacostraca</taxon>
        <taxon>Eumalacostraca</taxon>
        <taxon>Eucarida</taxon>
        <taxon>Decapoda</taxon>
        <taxon>Pleocyemata</taxon>
        <taxon>Anomura</taxon>
        <taxon>Galatheoidea</taxon>
        <taxon>Porcellanidae</taxon>
        <taxon>Petrolisthes</taxon>
    </lineage>
</organism>
<dbReference type="EMBL" id="JAWQEG010003459">
    <property type="protein sequence ID" value="KAK3866120.1"/>
    <property type="molecule type" value="Genomic_DNA"/>
</dbReference>
<dbReference type="Proteomes" id="UP001286313">
    <property type="component" value="Unassembled WGS sequence"/>
</dbReference>
<evidence type="ECO:0000313" key="2">
    <source>
        <dbReference type="EMBL" id="KAK3866120.1"/>
    </source>
</evidence>
<keyword evidence="1" id="KW-0812">Transmembrane</keyword>
<accession>A0AAE1F358</accession>
<protein>
    <submittedName>
        <fullName evidence="2">Uncharacterized protein</fullName>
    </submittedName>
</protein>
<comment type="caution">
    <text evidence="2">The sequence shown here is derived from an EMBL/GenBank/DDBJ whole genome shotgun (WGS) entry which is preliminary data.</text>
</comment>
<reference evidence="2" key="1">
    <citation type="submission" date="2023-10" db="EMBL/GenBank/DDBJ databases">
        <title>Genome assemblies of two species of porcelain crab, Petrolisthes cinctipes and Petrolisthes manimaculis (Anomura: Porcellanidae).</title>
        <authorList>
            <person name="Angst P."/>
        </authorList>
    </citation>
    <scope>NUCLEOTIDE SEQUENCE</scope>
    <source>
        <strain evidence="2">PB745_01</strain>
        <tissue evidence="2">Gill</tissue>
    </source>
</reference>